<evidence type="ECO:0000256" key="1">
    <source>
        <dbReference type="SAM" id="MobiDB-lite"/>
    </source>
</evidence>
<dbReference type="EMBL" id="LT635764">
    <property type="protein sequence ID" value="SGZ48904.1"/>
    <property type="molecule type" value="Genomic_DNA"/>
</dbReference>
<feature type="region of interest" description="Disordered" evidence="1">
    <location>
        <begin position="1"/>
        <end position="43"/>
    </location>
</feature>
<gene>
    <name evidence="2" type="ORF">SAMEA4029009_CIC11G00000003740</name>
</gene>
<evidence type="ECO:0000313" key="3">
    <source>
        <dbReference type="Proteomes" id="UP000182259"/>
    </source>
</evidence>
<organism evidence="2 3">
    <name type="scientific">Sungouiella intermedia</name>
    <dbReference type="NCBI Taxonomy" id="45354"/>
    <lineage>
        <taxon>Eukaryota</taxon>
        <taxon>Fungi</taxon>
        <taxon>Dikarya</taxon>
        <taxon>Ascomycota</taxon>
        <taxon>Saccharomycotina</taxon>
        <taxon>Pichiomycetes</taxon>
        <taxon>Metschnikowiaceae</taxon>
        <taxon>Sungouiella</taxon>
    </lineage>
</organism>
<name>A0A1L0BCW8_9ASCO</name>
<protein>
    <submittedName>
        <fullName evidence="2">CIC11C00000003740</fullName>
    </submittedName>
</protein>
<reference evidence="2 3" key="1">
    <citation type="submission" date="2016-10" db="EMBL/GenBank/DDBJ databases">
        <authorList>
            <person name="de Groot N.N."/>
        </authorList>
    </citation>
    <scope>NUCLEOTIDE SEQUENCE [LARGE SCALE GENOMIC DNA]</scope>
    <source>
        <strain evidence="2 3">PYCC 4715</strain>
    </source>
</reference>
<dbReference type="Proteomes" id="UP000182259">
    <property type="component" value="Chromosome I"/>
</dbReference>
<evidence type="ECO:0000313" key="2">
    <source>
        <dbReference type="EMBL" id="SGZ48904.1"/>
    </source>
</evidence>
<proteinExistence type="predicted"/>
<sequence length="107" mass="11701">MWPWPAQSGAAPKYSRGQAGLTGTRAGRSHWHRERPSRDDEDGDVWAVGNIGKFLSGFGISGGIGSIWDLGGSGDDGLSMRREECGPGDDAEVIVQMDEWWGHEWWG</sequence>
<accession>A0A1L0BCW8</accession>
<dbReference type="AlphaFoldDB" id="A0A1L0BCW8"/>